<organism evidence="1 2">
    <name type="scientific">Gossypium arboreum</name>
    <name type="common">Tree cotton</name>
    <name type="synonym">Gossypium nanking</name>
    <dbReference type="NCBI Taxonomy" id="29729"/>
    <lineage>
        <taxon>Eukaryota</taxon>
        <taxon>Viridiplantae</taxon>
        <taxon>Streptophyta</taxon>
        <taxon>Embryophyta</taxon>
        <taxon>Tracheophyta</taxon>
        <taxon>Spermatophyta</taxon>
        <taxon>Magnoliopsida</taxon>
        <taxon>eudicotyledons</taxon>
        <taxon>Gunneridae</taxon>
        <taxon>Pentapetalae</taxon>
        <taxon>rosids</taxon>
        <taxon>malvids</taxon>
        <taxon>Malvales</taxon>
        <taxon>Malvaceae</taxon>
        <taxon>Malvoideae</taxon>
        <taxon>Gossypium</taxon>
    </lineage>
</organism>
<keyword evidence="2" id="KW-1185">Reference proteome</keyword>
<dbReference type="Proteomes" id="UP000032142">
    <property type="component" value="Unassembled WGS sequence"/>
</dbReference>
<proteinExistence type="predicted"/>
<reference evidence="2" key="1">
    <citation type="submission" date="2014-09" db="EMBL/GenBank/DDBJ databases">
        <authorList>
            <person name="Mudge J."/>
            <person name="Ramaraj T."/>
            <person name="Lindquist I.E."/>
            <person name="Bharti A.K."/>
            <person name="Sundararajan A."/>
            <person name="Cameron C.T."/>
            <person name="Woodward J.E."/>
            <person name="May G.D."/>
            <person name="Brubaker C."/>
            <person name="Broadhvest J."/>
            <person name="Wilkins T.A."/>
        </authorList>
    </citation>
    <scope>NUCLEOTIDE SEQUENCE</scope>
    <source>
        <strain evidence="2">cv. AKA8401</strain>
    </source>
</reference>
<evidence type="ECO:0000313" key="1">
    <source>
        <dbReference type="EMBL" id="KHG21563.1"/>
    </source>
</evidence>
<evidence type="ECO:0000313" key="2">
    <source>
        <dbReference type="Proteomes" id="UP000032142"/>
    </source>
</evidence>
<name>A0A0B0P492_GOSAR</name>
<gene>
    <name evidence="1" type="ORF">F383_27580</name>
</gene>
<accession>A0A0B0P492</accession>
<protein>
    <submittedName>
        <fullName evidence="1">Uncharacterized protein</fullName>
    </submittedName>
</protein>
<sequence>MYRLICILFDLGYV</sequence>
<dbReference type="EMBL" id="KN418914">
    <property type="protein sequence ID" value="KHG21563.1"/>
    <property type="molecule type" value="Genomic_DNA"/>
</dbReference>